<organism evidence="2 3">
    <name type="scientific">Chryseobacterium flavum</name>
    <dbReference type="NCBI Taxonomy" id="415851"/>
    <lineage>
        <taxon>Bacteria</taxon>
        <taxon>Pseudomonadati</taxon>
        <taxon>Bacteroidota</taxon>
        <taxon>Flavobacteriia</taxon>
        <taxon>Flavobacteriales</taxon>
        <taxon>Weeksellaceae</taxon>
        <taxon>Chryseobacterium group</taxon>
        <taxon>Chryseobacterium</taxon>
    </lineage>
</organism>
<protein>
    <recommendedName>
        <fullName evidence="4">DUF4468 domain-containing protein</fullName>
    </recommendedName>
</protein>
<feature type="signal peptide" evidence="1">
    <location>
        <begin position="1"/>
        <end position="18"/>
    </location>
</feature>
<gene>
    <name evidence="2" type="ORF">DRF59_04165</name>
</gene>
<dbReference type="AlphaFoldDB" id="A0A3D9CR86"/>
<dbReference type="RefSeq" id="WP_115957122.1">
    <property type="nucleotide sequence ID" value="NZ_CBCRVL010000001.1"/>
</dbReference>
<dbReference type="EMBL" id="QNUE01000003">
    <property type="protein sequence ID" value="REC68254.1"/>
    <property type="molecule type" value="Genomic_DNA"/>
</dbReference>
<accession>A0A3D9CR86</accession>
<sequence>MKKLTLLLFIAISSFAFSQGMKIISGNFDFLKDQAEVNTEVKSDHVLFYVENMSEEQYLEKRKKEVLGNPKKTQQDWDKWISEWNNHKENIYAEKVITGFNEKSKKIKLNKGIASKYTLIVDTKWIYPGWHGGMLIQPAKLTTDLKFIETDNPSHVVLHLESSEVQGNGSSAELYMEYGRIAASFKKTGKDLGKKVKEALK</sequence>
<evidence type="ECO:0000313" key="3">
    <source>
        <dbReference type="Proteomes" id="UP000256769"/>
    </source>
</evidence>
<name>A0A3D9CR86_9FLAO</name>
<dbReference type="OrthoDB" id="1151160at2"/>
<comment type="caution">
    <text evidence="2">The sequence shown here is derived from an EMBL/GenBank/DDBJ whole genome shotgun (WGS) entry which is preliminary data.</text>
</comment>
<evidence type="ECO:0000256" key="1">
    <source>
        <dbReference type="SAM" id="SignalP"/>
    </source>
</evidence>
<keyword evidence="1" id="KW-0732">Signal</keyword>
<keyword evidence="3" id="KW-1185">Reference proteome</keyword>
<reference evidence="2 3" key="1">
    <citation type="journal article" date="2007" name="Int. J. Syst. Evol. Microbiol.">
        <title>Chryseobacterium flavum sp. nov., isolated from polluted soil.</title>
        <authorList>
            <person name="Zhou Y."/>
            <person name="Dong J."/>
            <person name="Wang X."/>
            <person name="Huang X."/>
            <person name="Zhang K.Y."/>
            <person name="Zhang Y.Q."/>
            <person name="Guo Y.F."/>
            <person name="Lai R."/>
            <person name="Li W.J."/>
        </authorList>
    </citation>
    <scope>NUCLEOTIDE SEQUENCE [LARGE SCALE GENOMIC DNA]</scope>
    <source>
        <strain evidence="2 3">KCTC 12877</strain>
    </source>
</reference>
<proteinExistence type="predicted"/>
<evidence type="ECO:0008006" key="4">
    <source>
        <dbReference type="Google" id="ProtNLM"/>
    </source>
</evidence>
<evidence type="ECO:0000313" key="2">
    <source>
        <dbReference type="EMBL" id="REC68254.1"/>
    </source>
</evidence>
<dbReference type="Proteomes" id="UP000256769">
    <property type="component" value="Unassembled WGS sequence"/>
</dbReference>
<feature type="chain" id="PRO_5017660199" description="DUF4468 domain-containing protein" evidence="1">
    <location>
        <begin position="19"/>
        <end position="201"/>
    </location>
</feature>